<keyword evidence="2" id="KW-1185">Reference proteome</keyword>
<gene>
    <name evidence="1" type="ORF">F4821DRAFT_237223</name>
</gene>
<name>A0ACC0D332_9PEZI</name>
<evidence type="ECO:0000313" key="1">
    <source>
        <dbReference type="EMBL" id="KAI6086931.1"/>
    </source>
</evidence>
<dbReference type="Proteomes" id="UP001497680">
    <property type="component" value="Unassembled WGS sequence"/>
</dbReference>
<organism evidence="1 2">
    <name type="scientific">Hypoxylon rubiginosum</name>
    <dbReference type="NCBI Taxonomy" id="110542"/>
    <lineage>
        <taxon>Eukaryota</taxon>
        <taxon>Fungi</taxon>
        <taxon>Dikarya</taxon>
        <taxon>Ascomycota</taxon>
        <taxon>Pezizomycotina</taxon>
        <taxon>Sordariomycetes</taxon>
        <taxon>Xylariomycetidae</taxon>
        <taxon>Xylariales</taxon>
        <taxon>Hypoxylaceae</taxon>
        <taxon>Hypoxylon</taxon>
    </lineage>
</organism>
<accession>A0ACC0D332</accession>
<reference evidence="1 2" key="1">
    <citation type="journal article" date="2022" name="New Phytol.">
        <title>Ecological generalism drives hyperdiversity of secondary metabolite gene clusters in xylarialean endophytes.</title>
        <authorList>
            <person name="Franco M.E.E."/>
            <person name="Wisecaver J.H."/>
            <person name="Arnold A.E."/>
            <person name="Ju Y.M."/>
            <person name="Slot J.C."/>
            <person name="Ahrendt S."/>
            <person name="Moore L.P."/>
            <person name="Eastman K.E."/>
            <person name="Scott K."/>
            <person name="Konkel Z."/>
            <person name="Mondo S.J."/>
            <person name="Kuo A."/>
            <person name="Hayes R.D."/>
            <person name="Haridas S."/>
            <person name="Andreopoulos B."/>
            <person name="Riley R."/>
            <person name="LaButti K."/>
            <person name="Pangilinan J."/>
            <person name="Lipzen A."/>
            <person name="Amirebrahimi M."/>
            <person name="Yan J."/>
            <person name="Adam C."/>
            <person name="Keymanesh K."/>
            <person name="Ng V."/>
            <person name="Louie K."/>
            <person name="Northen T."/>
            <person name="Drula E."/>
            <person name="Henrissat B."/>
            <person name="Hsieh H.M."/>
            <person name="Youens-Clark K."/>
            <person name="Lutzoni F."/>
            <person name="Miadlikowska J."/>
            <person name="Eastwood D.C."/>
            <person name="Hamelin R.C."/>
            <person name="Grigoriev I.V."/>
            <person name="U'Ren J.M."/>
        </authorList>
    </citation>
    <scope>NUCLEOTIDE SEQUENCE [LARGE SCALE GENOMIC DNA]</scope>
    <source>
        <strain evidence="1 2">ER1909</strain>
    </source>
</reference>
<dbReference type="EMBL" id="MU394311">
    <property type="protein sequence ID" value="KAI6086931.1"/>
    <property type="molecule type" value="Genomic_DNA"/>
</dbReference>
<protein>
    <submittedName>
        <fullName evidence="1">HET-domain-containing protein</fullName>
    </submittedName>
</protein>
<comment type="caution">
    <text evidence="1">The sequence shown here is derived from an EMBL/GenBank/DDBJ whole genome shotgun (WGS) entry which is preliminary data.</text>
</comment>
<proteinExistence type="predicted"/>
<evidence type="ECO:0000313" key="2">
    <source>
        <dbReference type="Proteomes" id="UP001497680"/>
    </source>
</evidence>
<sequence length="633" mass="72195">MEFLNGFRARFQTSPKASNYAYTPMDQADCQIRLVTIRPGTWPDKIECEVHVVSIDDDPCYEALSYVWGDATKRKLISVDDRNFDVTENLYFALRRLRRTASSRTMWIDAICINQRDNKEKSIQVAMMGRIYSNCQKAILWLGEDPKSLRSLRVSTPPRSSTARRAFRILRILGQDKHINELSCFVAKRGSHDEAYPQFRAHPCFRNHFQCLIALTHLPWWTRIWVVQETVLPSLVEFAFASETCEYEVLDNFLRHFIRHANSCCSAWIQELYGQYLPVQALVGDVGALISIRQSLAKGAKFTLLQLRSTFWTFQATDQRDLIYALLGVANDWGIGMEPLEPDYSLSYAKIVCEVFFRCIRQTKSLLALGGYRWLSDTGLPSWIPDMKVSILDRAEAMRVQTNKLIPHGLFDASTVPLQGVELVNDSVLRIQSLEIDTIKVVGDRIAPEYIRDWDVRSSILRQWMAVVGIQGFPPEYPPAEASAESQFWRALIYDCIHLRSPEPPYFRRATQDDYYTINAYLSAVQRGDRIVRLPLNIWEMHSTVLVESAMFLTESGRVGMGPANCRAGDKIHVVPGSRVPYILRPKSHCGTDEGGDRLSRYAVVGDAFLHGIMDGEAIRGSKLDDIKTIDLI</sequence>